<dbReference type="Proteomes" id="UP000277580">
    <property type="component" value="Unassembled WGS sequence"/>
</dbReference>
<accession>A0A3N4KP25</accession>
<name>A0A3N4KP25_9PEZI</name>
<feature type="region of interest" description="Disordered" evidence="1">
    <location>
        <begin position="63"/>
        <end position="122"/>
    </location>
</feature>
<dbReference type="AlphaFoldDB" id="A0A3N4KP25"/>
<gene>
    <name evidence="2" type="ORF">P167DRAFT_574421</name>
</gene>
<proteinExistence type="predicted"/>
<sequence length="122" mass="13427">MQRKLPWSFSITLDQVASLLLVAPLKLTSLRIDHNALRDSTPYPSKPLNAFSFLLLISGQANPDSSTSTELLHPQIGQSHYPRRNSSVVNHGKHRGVTNDHLNDIQVQADSPTSVPVSRPPS</sequence>
<organism evidence="2 3">
    <name type="scientific">Morchella conica CCBAS932</name>
    <dbReference type="NCBI Taxonomy" id="1392247"/>
    <lineage>
        <taxon>Eukaryota</taxon>
        <taxon>Fungi</taxon>
        <taxon>Dikarya</taxon>
        <taxon>Ascomycota</taxon>
        <taxon>Pezizomycotina</taxon>
        <taxon>Pezizomycetes</taxon>
        <taxon>Pezizales</taxon>
        <taxon>Morchellaceae</taxon>
        <taxon>Morchella</taxon>
    </lineage>
</organism>
<evidence type="ECO:0000313" key="3">
    <source>
        <dbReference type="Proteomes" id="UP000277580"/>
    </source>
</evidence>
<evidence type="ECO:0000313" key="2">
    <source>
        <dbReference type="EMBL" id="RPB12373.1"/>
    </source>
</evidence>
<protein>
    <submittedName>
        <fullName evidence="2">Uncharacterized protein</fullName>
    </submittedName>
</protein>
<keyword evidence="3" id="KW-1185">Reference proteome</keyword>
<dbReference type="EMBL" id="ML119129">
    <property type="protein sequence ID" value="RPB12373.1"/>
    <property type="molecule type" value="Genomic_DNA"/>
</dbReference>
<feature type="compositionally biased region" description="Low complexity" evidence="1">
    <location>
        <begin position="111"/>
        <end position="122"/>
    </location>
</feature>
<evidence type="ECO:0000256" key="1">
    <source>
        <dbReference type="SAM" id="MobiDB-lite"/>
    </source>
</evidence>
<reference evidence="2 3" key="1">
    <citation type="journal article" date="2018" name="Nat. Ecol. Evol.">
        <title>Pezizomycetes genomes reveal the molecular basis of ectomycorrhizal truffle lifestyle.</title>
        <authorList>
            <person name="Murat C."/>
            <person name="Payen T."/>
            <person name="Noel B."/>
            <person name="Kuo A."/>
            <person name="Morin E."/>
            <person name="Chen J."/>
            <person name="Kohler A."/>
            <person name="Krizsan K."/>
            <person name="Balestrini R."/>
            <person name="Da Silva C."/>
            <person name="Montanini B."/>
            <person name="Hainaut M."/>
            <person name="Levati E."/>
            <person name="Barry K.W."/>
            <person name="Belfiori B."/>
            <person name="Cichocki N."/>
            <person name="Clum A."/>
            <person name="Dockter R.B."/>
            <person name="Fauchery L."/>
            <person name="Guy J."/>
            <person name="Iotti M."/>
            <person name="Le Tacon F."/>
            <person name="Lindquist E.A."/>
            <person name="Lipzen A."/>
            <person name="Malagnac F."/>
            <person name="Mello A."/>
            <person name="Molinier V."/>
            <person name="Miyauchi S."/>
            <person name="Poulain J."/>
            <person name="Riccioni C."/>
            <person name="Rubini A."/>
            <person name="Sitrit Y."/>
            <person name="Splivallo R."/>
            <person name="Traeger S."/>
            <person name="Wang M."/>
            <person name="Zifcakova L."/>
            <person name="Wipf D."/>
            <person name="Zambonelli A."/>
            <person name="Paolocci F."/>
            <person name="Nowrousian M."/>
            <person name="Ottonello S."/>
            <person name="Baldrian P."/>
            <person name="Spatafora J.W."/>
            <person name="Henrissat B."/>
            <person name="Nagy L.G."/>
            <person name="Aury J.M."/>
            <person name="Wincker P."/>
            <person name="Grigoriev I.V."/>
            <person name="Bonfante P."/>
            <person name="Martin F.M."/>
        </authorList>
    </citation>
    <scope>NUCLEOTIDE SEQUENCE [LARGE SCALE GENOMIC DNA]</scope>
    <source>
        <strain evidence="2 3">CCBAS932</strain>
    </source>
</reference>
<dbReference type="InParanoid" id="A0A3N4KP25"/>